<dbReference type="PaxDb" id="4565-Traes_2DS_86B38D3CF.1"/>
<dbReference type="RefSeq" id="XP_044335465.1">
    <property type="nucleotide sequence ID" value="XM_044479530.1"/>
</dbReference>
<dbReference type="Gramene" id="TraesWEE_scaffold_280628_01G000100.1">
    <property type="protein sequence ID" value="TraesWEE_scaffold_280628_01G000100.1"/>
    <property type="gene ID" value="TraesWEE_scaffold_280628_01G000100"/>
</dbReference>
<dbReference type="GeneID" id="123055569"/>
<evidence type="ECO:0000256" key="9">
    <source>
        <dbReference type="RuleBase" id="RU362118"/>
    </source>
</evidence>
<protein>
    <recommendedName>
        <fullName evidence="7">plant cystathionine gamma-synthase</fullName>
        <ecNumber evidence="7">2.5.1.160</ecNumber>
    </recommendedName>
</protein>
<dbReference type="Gramene" id="TraesKAR2D01G0020440.1">
    <property type="protein sequence ID" value="cds.TraesKAR2D01G0020440.1"/>
    <property type="gene ID" value="TraesKAR2D01G0020440"/>
</dbReference>
<evidence type="ECO:0000256" key="7">
    <source>
        <dbReference type="ARBA" id="ARBA00093596"/>
    </source>
</evidence>
<dbReference type="PANTHER" id="PTHR43379">
    <property type="entry name" value="CYSTATHIONINE GAMMA-SYNTHASE"/>
    <property type="match status" value="1"/>
</dbReference>
<evidence type="ECO:0000313" key="12">
    <source>
        <dbReference type="Proteomes" id="UP000019116"/>
    </source>
</evidence>
<dbReference type="Gramene" id="TraesCLE_scaffold_202228_01G000100.1">
    <property type="protein sequence ID" value="TraesCLE_scaffold_202228_01G000100.1"/>
    <property type="gene ID" value="TraesCLE_scaffold_202228_01G000100"/>
</dbReference>
<dbReference type="FunFam" id="3.40.640.10:FF:000046">
    <property type="entry name" value="Cystathionine gamma-lyase"/>
    <property type="match status" value="1"/>
</dbReference>
<name>A0A3B6D5S3_WHEAT</name>
<gene>
    <name evidence="11" type="primary">LOC123055569</name>
</gene>
<dbReference type="GO" id="GO:0003962">
    <property type="term" value="F:cystathionine gamma-synthase activity"/>
    <property type="evidence" value="ECO:0007669"/>
    <property type="project" value="InterPro"/>
</dbReference>
<dbReference type="Gramene" id="TraesMACUn03G04492630.1">
    <property type="protein sequence ID" value="TraesMACUn03G04492630.1"/>
    <property type="gene ID" value="TraesMACUn03G04492630"/>
</dbReference>
<keyword evidence="3 8" id="KW-0663">Pyridoxal phosphate</keyword>
<evidence type="ECO:0000256" key="1">
    <source>
        <dbReference type="ARBA" id="ARBA00001933"/>
    </source>
</evidence>
<dbReference type="GO" id="GO:0019346">
    <property type="term" value="P:transsulfuration"/>
    <property type="evidence" value="ECO:0007669"/>
    <property type="project" value="InterPro"/>
</dbReference>
<dbReference type="Pfam" id="PF01053">
    <property type="entry name" value="Cys_Met_Meta_PP"/>
    <property type="match status" value="1"/>
</dbReference>
<feature type="region of interest" description="Disordered" evidence="10">
    <location>
        <begin position="1"/>
        <end position="27"/>
    </location>
</feature>
<reference evidence="11" key="1">
    <citation type="submission" date="2018-08" db="EMBL/GenBank/DDBJ databases">
        <authorList>
            <person name="Rossello M."/>
        </authorList>
    </citation>
    <scope>NUCLEOTIDE SEQUENCE [LARGE SCALE GENOMIC DNA]</scope>
    <source>
        <strain evidence="11">cv. Chinese Spring</strain>
    </source>
</reference>
<dbReference type="InterPro" id="IPR015422">
    <property type="entry name" value="PyrdxlP-dep_Trfase_small"/>
</dbReference>
<dbReference type="InterPro" id="IPR015424">
    <property type="entry name" value="PyrdxlP-dep_Trfase"/>
</dbReference>
<dbReference type="AlphaFoldDB" id="A0A3B6D5S3"/>
<sequence>MAPTAKASSTKQHRLLRARRSSSKRTAALSPEALLGATLPGVHHRFVPVLQQDDAVATGPTRDAALSDETLAVHAGEKMGGMVGTDSIATPIVSGTTHWFKSSRNLIAFKEGRRHSFEYGRYSNPTVKVLEDKISALERAESTLVTSSGMNAIVATLLALVPAGAGHVVTTTECYSEARAFIRDKLSKMGIKVTFVELNDMGTLKAVLDQGNVTLFYTDSPTNPHLKCIDIKLVAELCHRKGALVCIDSTLASPINQKPLTLGADIVVHSATKYIAGHHDVMAGCISGSKDLISRIRAWHHDLGGAISPDAAYMIIRGLKTMALRVETQNHTALRMARLLENHPKIEQVYYPGLLSSPWHDIAKRQMTGFGGVISFEVASDLHGVMMFVDALEIPFIATSLGGCESLVQQPAVMSFWGQSGEEKAKNGIKDNLVRFSFGIENFEDLRDDILQALEKI</sequence>
<dbReference type="Gene3D" id="3.90.1150.10">
    <property type="entry name" value="Aspartate Aminotransferase, domain 1"/>
    <property type="match status" value="1"/>
</dbReference>
<evidence type="ECO:0000256" key="10">
    <source>
        <dbReference type="SAM" id="MobiDB-lite"/>
    </source>
</evidence>
<dbReference type="Gramene" id="TraesROB_scaffold_163978_01G000100.1">
    <property type="protein sequence ID" value="TraesROB_scaffold_163978_01G000100.1"/>
    <property type="gene ID" value="TraesROB_scaffold_163978_01G000100"/>
</dbReference>
<dbReference type="Gramene" id="TraesJAG2D03G01100120.1">
    <property type="protein sequence ID" value="TraesJAG2D03G01100120.1"/>
    <property type="gene ID" value="TraesJAG2D03G01100120"/>
</dbReference>
<dbReference type="PROSITE" id="PS00868">
    <property type="entry name" value="CYS_MET_METAB_PP"/>
    <property type="match status" value="1"/>
</dbReference>
<comment type="cofactor">
    <cofactor evidence="1 9">
        <name>pyridoxal 5'-phosphate</name>
        <dbReference type="ChEBI" id="CHEBI:597326"/>
    </cofactor>
</comment>
<evidence type="ECO:0000256" key="5">
    <source>
        <dbReference type="ARBA" id="ARBA00093222"/>
    </source>
</evidence>
<dbReference type="Gramene" id="TraesARI2D03G01112590.1">
    <property type="protein sequence ID" value="TraesARI2D03G01112590.1"/>
    <property type="gene ID" value="TraesARI2D03G01112590"/>
</dbReference>
<dbReference type="FunFam" id="3.90.1150.10:FF:000033">
    <property type="entry name" value="Cystathionine gamma-synthase"/>
    <property type="match status" value="1"/>
</dbReference>
<dbReference type="Gramene" id="TraesCS2D03G0111900.1">
    <property type="protein sequence ID" value="TraesCS2D03G0111900.1.CDS"/>
    <property type="gene ID" value="TraesCS2D03G0111900"/>
</dbReference>
<proteinExistence type="inferred from homology"/>
<dbReference type="InterPro" id="IPR000277">
    <property type="entry name" value="Cys/Met-Metab_PyrdxlP-dep_enz"/>
</dbReference>
<dbReference type="Proteomes" id="UP000019116">
    <property type="component" value="Chromosome 2D"/>
</dbReference>
<dbReference type="InterPro" id="IPR044639">
    <property type="entry name" value="CGS1/2"/>
</dbReference>
<evidence type="ECO:0000256" key="4">
    <source>
        <dbReference type="ARBA" id="ARBA00060510"/>
    </source>
</evidence>
<evidence type="ECO:0000256" key="8">
    <source>
        <dbReference type="PIRSR" id="PIRSR001434-2"/>
    </source>
</evidence>
<evidence type="ECO:0000256" key="2">
    <source>
        <dbReference type="ARBA" id="ARBA00009077"/>
    </source>
</evidence>
<dbReference type="Gramene" id="TraesCAD_scaffold_179614_01G000100.1">
    <property type="protein sequence ID" value="TraesCAD_scaffold_179614_01G000100.1"/>
    <property type="gene ID" value="TraesCAD_scaffold_179614_01G000100"/>
</dbReference>
<comment type="catalytic activity">
    <reaction evidence="6">
        <text>O-phospho-L-homoserine + L-cysteine = L,L-cystathionine + phosphate</text>
        <dbReference type="Rhea" id="RHEA:80891"/>
        <dbReference type="ChEBI" id="CHEBI:35235"/>
        <dbReference type="ChEBI" id="CHEBI:43474"/>
        <dbReference type="ChEBI" id="CHEBI:57590"/>
        <dbReference type="ChEBI" id="CHEBI:58161"/>
        <dbReference type="EC" id="2.5.1.160"/>
    </reaction>
</comment>
<dbReference type="EnsemblPlants" id="TraesCS2D02G058000.1">
    <property type="protein sequence ID" value="TraesCS2D02G058000.1"/>
    <property type="gene ID" value="TraesCS2D02G058000"/>
</dbReference>
<dbReference type="CDD" id="cd00614">
    <property type="entry name" value="CGS_like"/>
    <property type="match status" value="1"/>
</dbReference>
<dbReference type="Gramene" id="TraesSTA2D03G01085250.1">
    <property type="protein sequence ID" value="TraesSTA2D03G01085250.1"/>
    <property type="gene ID" value="TraesSTA2D03G01085250"/>
</dbReference>
<comment type="similarity">
    <text evidence="2 9">Belongs to the trans-sulfuration enzymes family.</text>
</comment>
<dbReference type="Gramene" id="TraesPARA_EIv1.0_0637480.1">
    <property type="protein sequence ID" value="TraesPARA_EIv1.0_0637480.1.CDS"/>
    <property type="gene ID" value="TraesPARA_EIv1.0_0637480"/>
</dbReference>
<dbReference type="GO" id="GO:0030170">
    <property type="term" value="F:pyridoxal phosphate binding"/>
    <property type="evidence" value="ECO:0007669"/>
    <property type="project" value="InterPro"/>
</dbReference>
<feature type="compositionally biased region" description="Polar residues" evidence="10">
    <location>
        <begin position="1"/>
        <end position="10"/>
    </location>
</feature>
<dbReference type="SUPFAM" id="SSF53383">
    <property type="entry name" value="PLP-dependent transferases"/>
    <property type="match status" value="1"/>
</dbReference>
<evidence type="ECO:0000256" key="3">
    <source>
        <dbReference type="ARBA" id="ARBA00022898"/>
    </source>
</evidence>
<dbReference type="GO" id="GO:0009086">
    <property type="term" value="P:methionine biosynthetic process"/>
    <property type="evidence" value="ECO:0007669"/>
    <property type="project" value="InterPro"/>
</dbReference>
<reference evidence="11" key="2">
    <citation type="submission" date="2018-10" db="UniProtKB">
        <authorList>
            <consortium name="EnsemblPlants"/>
        </authorList>
    </citation>
    <scope>IDENTIFICATION</scope>
</reference>
<dbReference type="InterPro" id="IPR015421">
    <property type="entry name" value="PyrdxlP-dep_Trfase_major"/>
</dbReference>
<organism evidence="11">
    <name type="scientific">Triticum aestivum</name>
    <name type="common">Wheat</name>
    <dbReference type="NCBI Taxonomy" id="4565"/>
    <lineage>
        <taxon>Eukaryota</taxon>
        <taxon>Viridiplantae</taxon>
        <taxon>Streptophyta</taxon>
        <taxon>Embryophyta</taxon>
        <taxon>Tracheophyta</taxon>
        <taxon>Spermatophyta</taxon>
        <taxon>Magnoliopsida</taxon>
        <taxon>Liliopsida</taxon>
        <taxon>Poales</taxon>
        <taxon>Poaceae</taxon>
        <taxon>BOP clade</taxon>
        <taxon>Pooideae</taxon>
        <taxon>Triticodae</taxon>
        <taxon>Triticeae</taxon>
        <taxon>Triticinae</taxon>
        <taxon>Triticum</taxon>
    </lineage>
</organism>
<evidence type="ECO:0000313" key="11">
    <source>
        <dbReference type="EnsemblPlants" id="TraesCS2D02G058000.1"/>
    </source>
</evidence>
<feature type="modified residue" description="N6-(pyridoxal phosphate)lysine" evidence="8">
    <location>
        <position position="273"/>
    </location>
</feature>
<dbReference type="Gene3D" id="3.40.640.10">
    <property type="entry name" value="Type I PLP-dependent aspartate aminotransferase-like (Major domain)"/>
    <property type="match status" value="1"/>
</dbReference>
<comment type="catalytic activity">
    <reaction evidence="5">
        <text>O-succinyl-L-homoserine + L-cysteine = L,L-cystathionine + succinate + H(+)</text>
        <dbReference type="Rhea" id="RHEA:20397"/>
        <dbReference type="ChEBI" id="CHEBI:15378"/>
        <dbReference type="ChEBI" id="CHEBI:30031"/>
        <dbReference type="ChEBI" id="CHEBI:35235"/>
        <dbReference type="ChEBI" id="CHEBI:57661"/>
        <dbReference type="ChEBI" id="CHEBI:58161"/>
    </reaction>
</comment>
<dbReference type="STRING" id="4565.A0A3B6D5S3"/>
<dbReference type="Gramene" id="TraesLAC2D03G01048600.1">
    <property type="protein sequence ID" value="TraesLAC2D03G01048600.1"/>
    <property type="gene ID" value="TraesLAC2D03G01048600"/>
</dbReference>
<dbReference type="OrthoDB" id="588613at2759"/>
<feature type="compositionally biased region" description="Basic residues" evidence="10">
    <location>
        <begin position="11"/>
        <end position="23"/>
    </location>
</feature>
<dbReference type="PIRSF" id="PIRSF001434">
    <property type="entry name" value="CGS"/>
    <property type="match status" value="1"/>
</dbReference>
<keyword evidence="12" id="KW-1185">Reference proteome</keyword>
<dbReference type="EC" id="2.5.1.160" evidence="7"/>
<evidence type="ECO:0000256" key="6">
    <source>
        <dbReference type="ARBA" id="ARBA00093261"/>
    </source>
</evidence>
<dbReference type="Gramene" id="TraesCS2D02G058000.1">
    <property type="protein sequence ID" value="TraesCS2D02G058000.1"/>
    <property type="gene ID" value="TraesCS2D02G058000"/>
</dbReference>
<accession>A0A3B6D5S3</accession>
<dbReference type="SMR" id="A0A3B6D5S3"/>
<dbReference type="PANTHER" id="PTHR43379:SF3">
    <property type="entry name" value="CYS_MET METABOLISM PLP-DEPENDENT ENZYME FAMILY PROTEIN"/>
    <property type="match status" value="1"/>
</dbReference>
<comment type="pathway">
    <text evidence="4">Amino-acid biosynthesis; L-methionine biosynthesis via de novo pathway; L-cystathionine from O-succinyl-L-homoserine: step 1/1.</text>
</comment>
<dbReference type="InterPro" id="IPR054542">
    <property type="entry name" value="Cys_met_metab_PP"/>
</dbReference>
<dbReference type="OMA" id="EVTWTDP"/>
<dbReference type="Gramene" id="TraesLDM2D03G01098190.1">
    <property type="protein sequence ID" value="TraesLDM2D03G01098190.1"/>
    <property type="gene ID" value="TraesLDM2D03G01098190"/>
</dbReference>